<dbReference type="HOGENOM" id="CLU_1195845_0_0_1"/>
<sequence>MGGSYSASERQVTVSDAEARSLDKEDIDLVFSHNEKSGGGEFDGDVIMSDDNKRTIITYRDKYYIPCPLTHTPITRERIFGPNFSMRLSTLPCGCCYSLESALCYCGETVGDADKVLKNGRIPYKENTFLVAKTETNVLRLQNLPSDINEPILVLLLEKFCKFPLASCPSVHIDHKNHEAKVTFSCCHEAAKIDDLLGDITHKGSTIAIRKEALPVIASEATLAHDCCQVSI</sequence>
<accession>R7TFT3</accession>
<evidence type="ECO:0000313" key="2">
    <source>
        <dbReference type="EnsemblMetazoa" id="CapteP203142"/>
    </source>
</evidence>
<protein>
    <submittedName>
        <fullName evidence="1 2">Uncharacterized protein</fullName>
    </submittedName>
</protein>
<evidence type="ECO:0000313" key="1">
    <source>
        <dbReference type="EMBL" id="ELT89906.1"/>
    </source>
</evidence>
<dbReference type="EMBL" id="KB311130">
    <property type="protein sequence ID" value="ELT89906.1"/>
    <property type="molecule type" value="Genomic_DNA"/>
</dbReference>
<reference evidence="1 3" key="2">
    <citation type="journal article" date="2013" name="Nature">
        <title>Insights into bilaterian evolution from three spiralian genomes.</title>
        <authorList>
            <person name="Simakov O."/>
            <person name="Marletaz F."/>
            <person name="Cho S.J."/>
            <person name="Edsinger-Gonzales E."/>
            <person name="Havlak P."/>
            <person name="Hellsten U."/>
            <person name="Kuo D.H."/>
            <person name="Larsson T."/>
            <person name="Lv J."/>
            <person name="Arendt D."/>
            <person name="Savage R."/>
            <person name="Osoegawa K."/>
            <person name="de Jong P."/>
            <person name="Grimwood J."/>
            <person name="Chapman J.A."/>
            <person name="Shapiro H."/>
            <person name="Aerts A."/>
            <person name="Otillar R.P."/>
            <person name="Terry A.Y."/>
            <person name="Boore J.L."/>
            <person name="Grigoriev I.V."/>
            <person name="Lindberg D.R."/>
            <person name="Seaver E.C."/>
            <person name="Weisblat D.A."/>
            <person name="Putnam N.H."/>
            <person name="Rokhsar D.S."/>
        </authorList>
    </citation>
    <scope>NUCLEOTIDE SEQUENCE</scope>
    <source>
        <strain evidence="1 3">I ESC-2004</strain>
    </source>
</reference>
<reference evidence="2" key="3">
    <citation type="submission" date="2015-06" db="UniProtKB">
        <authorList>
            <consortium name="EnsemblMetazoa"/>
        </authorList>
    </citation>
    <scope>IDENTIFICATION</scope>
</reference>
<name>R7TFT3_CAPTE</name>
<dbReference type="AlphaFoldDB" id="R7TFT3"/>
<organism evidence="1">
    <name type="scientific">Capitella teleta</name>
    <name type="common">Polychaete worm</name>
    <dbReference type="NCBI Taxonomy" id="283909"/>
    <lineage>
        <taxon>Eukaryota</taxon>
        <taxon>Metazoa</taxon>
        <taxon>Spiralia</taxon>
        <taxon>Lophotrochozoa</taxon>
        <taxon>Annelida</taxon>
        <taxon>Polychaeta</taxon>
        <taxon>Sedentaria</taxon>
        <taxon>Scolecida</taxon>
        <taxon>Capitellidae</taxon>
        <taxon>Capitella</taxon>
    </lineage>
</organism>
<dbReference type="EMBL" id="AMQN01014643">
    <property type="status" value="NOT_ANNOTATED_CDS"/>
    <property type="molecule type" value="Genomic_DNA"/>
</dbReference>
<gene>
    <name evidence="1" type="ORF">CAPTEDRAFT_203142</name>
</gene>
<evidence type="ECO:0000313" key="3">
    <source>
        <dbReference type="Proteomes" id="UP000014760"/>
    </source>
</evidence>
<dbReference type="EnsemblMetazoa" id="CapteT203142">
    <property type="protein sequence ID" value="CapteP203142"/>
    <property type="gene ID" value="CapteG203142"/>
</dbReference>
<keyword evidence="3" id="KW-1185">Reference proteome</keyword>
<dbReference type="Proteomes" id="UP000014760">
    <property type="component" value="Unassembled WGS sequence"/>
</dbReference>
<proteinExistence type="predicted"/>
<reference evidence="3" key="1">
    <citation type="submission" date="2012-12" db="EMBL/GenBank/DDBJ databases">
        <authorList>
            <person name="Hellsten U."/>
            <person name="Grimwood J."/>
            <person name="Chapman J.A."/>
            <person name="Shapiro H."/>
            <person name="Aerts A."/>
            <person name="Otillar R.P."/>
            <person name="Terry A.Y."/>
            <person name="Boore J.L."/>
            <person name="Simakov O."/>
            <person name="Marletaz F."/>
            <person name="Cho S.-J."/>
            <person name="Edsinger-Gonzales E."/>
            <person name="Havlak P."/>
            <person name="Kuo D.-H."/>
            <person name="Larsson T."/>
            <person name="Lv J."/>
            <person name="Arendt D."/>
            <person name="Savage R."/>
            <person name="Osoegawa K."/>
            <person name="de Jong P."/>
            <person name="Lindberg D.R."/>
            <person name="Seaver E.C."/>
            <person name="Weisblat D.A."/>
            <person name="Putnam N.H."/>
            <person name="Grigoriev I.V."/>
            <person name="Rokhsar D.S."/>
        </authorList>
    </citation>
    <scope>NUCLEOTIDE SEQUENCE</scope>
    <source>
        <strain evidence="3">I ESC-2004</strain>
    </source>
</reference>